<organism evidence="2 3">
    <name type="scientific">Roseivivax lentus</name>
    <dbReference type="NCBI Taxonomy" id="633194"/>
    <lineage>
        <taxon>Bacteria</taxon>
        <taxon>Pseudomonadati</taxon>
        <taxon>Pseudomonadota</taxon>
        <taxon>Alphaproteobacteria</taxon>
        <taxon>Rhodobacterales</taxon>
        <taxon>Roseobacteraceae</taxon>
        <taxon>Roseivivax</taxon>
    </lineage>
</organism>
<dbReference type="STRING" id="633194.SAMN05421759_11113"/>
<dbReference type="GO" id="GO:0008999">
    <property type="term" value="F:protein-N-terminal-alanine acetyltransferase activity"/>
    <property type="evidence" value="ECO:0007669"/>
    <property type="project" value="TreeGrafter"/>
</dbReference>
<feature type="domain" description="N-acetyltransferase" evidence="1">
    <location>
        <begin position="18"/>
        <end position="175"/>
    </location>
</feature>
<evidence type="ECO:0000313" key="2">
    <source>
        <dbReference type="EMBL" id="SIT03164.1"/>
    </source>
</evidence>
<dbReference type="InterPro" id="IPR016181">
    <property type="entry name" value="Acyl_CoA_acyltransferase"/>
</dbReference>
<dbReference type="InterPro" id="IPR000182">
    <property type="entry name" value="GNAT_dom"/>
</dbReference>
<dbReference type="InterPro" id="IPR051908">
    <property type="entry name" value="Ribosomal_N-acetyltransferase"/>
</dbReference>
<dbReference type="Pfam" id="PF13302">
    <property type="entry name" value="Acetyltransf_3"/>
    <property type="match status" value="1"/>
</dbReference>
<dbReference type="GO" id="GO:0005737">
    <property type="term" value="C:cytoplasm"/>
    <property type="evidence" value="ECO:0007669"/>
    <property type="project" value="TreeGrafter"/>
</dbReference>
<evidence type="ECO:0000313" key="3">
    <source>
        <dbReference type="Proteomes" id="UP000186684"/>
    </source>
</evidence>
<protein>
    <submittedName>
        <fullName evidence="2">Ribosomal-protein-serine acetyltransferase</fullName>
    </submittedName>
</protein>
<sequence>MTSDETCIAAPFQPGDTLAYLDAVARSFPDLARTTAWAGSAFDAQPRLVWAQSRAGAWAAGSEFSFALKSRDGHAFLGVCGLGRIDWTHRCGNLSFWTATGQTRRGVATCGARAVISFGFTQLGLARIEILTAVDNIATCRVAEKLGATKEGVLAARLMISGKRRDAALYAMTAPPA</sequence>
<dbReference type="Proteomes" id="UP000186684">
    <property type="component" value="Unassembled WGS sequence"/>
</dbReference>
<keyword evidence="2" id="KW-0808">Transferase</keyword>
<evidence type="ECO:0000259" key="1">
    <source>
        <dbReference type="PROSITE" id="PS51186"/>
    </source>
</evidence>
<dbReference type="Gene3D" id="3.40.630.30">
    <property type="match status" value="1"/>
</dbReference>
<dbReference type="PANTHER" id="PTHR43441:SF10">
    <property type="entry name" value="ACETYLTRANSFERASE"/>
    <property type="match status" value="1"/>
</dbReference>
<dbReference type="AlphaFoldDB" id="A0A1N7NXX7"/>
<keyword evidence="3" id="KW-1185">Reference proteome</keyword>
<accession>A0A1N7NXX7</accession>
<dbReference type="PROSITE" id="PS51186">
    <property type="entry name" value="GNAT"/>
    <property type="match status" value="1"/>
</dbReference>
<proteinExistence type="predicted"/>
<reference evidence="3" key="1">
    <citation type="submission" date="2017-01" db="EMBL/GenBank/DDBJ databases">
        <authorList>
            <person name="Varghese N."/>
            <person name="Submissions S."/>
        </authorList>
    </citation>
    <scope>NUCLEOTIDE SEQUENCE [LARGE SCALE GENOMIC DNA]</scope>
    <source>
        <strain evidence="3">DSM 29430</strain>
    </source>
</reference>
<name>A0A1N7NXX7_9RHOB</name>
<dbReference type="PANTHER" id="PTHR43441">
    <property type="entry name" value="RIBOSOMAL-PROTEIN-SERINE ACETYLTRANSFERASE"/>
    <property type="match status" value="1"/>
</dbReference>
<dbReference type="GO" id="GO:1990189">
    <property type="term" value="F:protein N-terminal-serine acetyltransferase activity"/>
    <property type="evidence" value="ECO:0007669"/>
    <property type="project" value="TreeGrafter"/>
</dbReference>
<dbReference type="SUPFAM" id="SSF55729">
    <property type="entry name" value="Acyl-CoA N-acyltransferases (Nat)"/>
    <property type="match status" value="1"/>
</dbReference>
<gene>
    <name evidence="2" type="ORF">SAMN05421759_11113</name>
</gene>
<dbReference type="EMBL" id="FTOQ01000011">
    <property type="protein sequence ID" value="SIT03164.1"/>
    <property type="molecule type" value="Genomic_DNA"/>
</dbReference>